<comment type="pathway">
    <text evidence="11">Glycan metabolism; bacterial cellulose biosynthesis.</text>
</comment>
<dbReference type="Proteomes" id="UP001196870">
    <property type="component" value="Unassembled WGS sequence"/>
</dbReference>
<feature type="transmembrane region" description="Helical" evidence="11">
    <location>
        <begin position="1469"/>
        <end position="1489"/>
    </location>
</feature>
<evidence type="ECO:0000256" key="11">
    <source>
        <dbReference type="RuleBase" id="RU365020"/>
    </source>
</evidence>
<evidence type="ECO:0000259" key="13">
    <source>
        <dbReference type="Pfam" id="PF00535"/>
    </source>
</evidence>
<evidence type="ECO:0000313" key="15">
    <source>
        <dbReference type="EMBL" id="MBR0662846.1"/>
    </source>
</evidence>
<dbReference type="SUPFAM" id="SSF53448">
    <property type="entry name" value="Nucleotide-diphospho-sugar transferases"/>
    <property type="match status" value="1"/>
</dbReference>
<keyword evidence="7 11" id="KW-0135">Cellulose biosynthesis</keyword>
<evidence type="ECO:0000256" key="3">
    <source>
        <dbReference type="ARBA" id="ARBA00022519"/>
    </source>
</evidence>
<feature type="transmembrane region" description="Helical" evidence="11">
    <location>
        <begin position="94"/>
        <end position="115"/>
    </location>
</feature>
<feature type="transmembrane region" description="Helical" evidence="11">
    <location>
        <begin position="498"/>
        <end position="521"/>
    </location>
</feature>
<dbReference type="EMBL" id="JAAGBB010000001">
    <property type="protein sequence ID" value="MBR0662846.1"/>
    <property type="molecule type" value="Genomic_DNA"/>
</dbReference>
<feature type="region of interest" description="Disordered" evidence="12">
    <location>
        <begin position="758"/>
        <end position="792"/>
    </location>
</feature>
<protein>
    <recommendedName>
        <fullName evidence="11">Cellulose synthase catalytic subunit [UDP-forming]</fullName>
        <ecNumber evidence="11">2.4.1.12</ecNumber>
    </recommendedName>
</protein>
<feature type="transmembrane region" description="Helical" evidence="11">
    <location>
        <begin position="385"/>
        <end position="403"/>
    </location>
</feature>
<organism evidence="15 16">
    <name type="scientific">Plastoroseomonas hellenica</name>
    <dbReference type="NCBI Taxonomy" id="2687306"/>
    <lineage>
        <taxon>Bacteria</taxon>
        <taxon>Pseudomonadati</taxon>
        <taxon>Pseudomonadota</taxon>
        <taxon>Alphaproteobacteria</taxon>
        <taxon>Acetobacterales</taxon>
        <taxon>Acetobacteraceae</taxon>
        <taxon>Plastoroseomonas</taxon>
    </lineage>
</organism>
<dbReference type="PRINTS" id="PR01439">
    <property type="entry name" value="CELLSNTHASEA"/>
</dbReference>
<comment type="function">
    <text evidence="11">Catalytic subunit of cellulose synthase. It polymerizes uridine 5'-diphosphate glucose to cellulose.</text>
</comment>
<dbReference type="Gene3D" id="2.60.120.260">
    <property type="entry name" value="Galactose-binding domain-like"/>
    <property type="match status" value="2"/>
</dbReference>
<dbReference type="NCBIfam" id="TIGR03030">
    <property type="entry name" value="CelA"/>
    <property type="match status" value="1"/>
</dbReference>
<keyword evidence="8 11" id="KW-1133">Transmembrane helix</keyword>
<feature type="transmembrane region" description="Helical" evidence="11">
    <location>
        <begin position="38"/>
        <end position="56"/>
    </location>
</feature>
<evidence type="ECO:0000256" key="5">
    <source>
        <dbReference type="ARBA" id="ARBA00022679"/>
    </source>
</evidence>
<keyword evidence="16" id="KW-1185">Reference proteome</keyword>
<evidence type="ECO:0000256" key="10">
    <source>
        <dbReference type="ARBA" id="ARBA00048682"/>
    </source>
</evidence>
<proteinExistence type="predicted"/>
<dbReference type="EC" id="2.4.1.12" evidence="11"/>
<evidence type="ECO:0000313" key="16">
    <source>
        <dbReference type="Proteomes" id="UP001196870"/>
    </source>
</evidence>
<feature type="transmembrane region" description="Helical" evidence="11">
    <location>
        <begin position="409"/>
        <end position="430"/>
    </location>
</feature>
<evidence type="ECO:0000256" key="7">
    <source>
        <dbReference type="ARBA" id="ARBA00022916"/>
    </source>
</evidence>
<comment type="subcellular location">
    <subcellularLocation>
        <location evidence="1">Cell inner membrane</location>
        <topology evidence="1">Multi-pass membrane protein</topology>
    </subcellularLocation>
</comment>
<evidence type="ECO:0000256" key="1">
    <source>
        <dbReference type="ARBA" id="ARBA00004429"/>
    </source>
</evidence>
<dbReference type="InterPro" id="IPR009875">
    <property type="entry name" value="PilZ_domain"/>
</dbReference>
<dbReference type="InterPro" id="IPR003919">
    <property type="entry name" value="Cell_synth_A"/>
</dbReference>
<sequence>MVTALRVPLHARLLILLAILAGATLLYAFVTTSVTATEQAWIGAGTVLAFVLLNRIKGRRISVLLAVLSVAVTARYLTWRLFDTIEYEGFWQGFFMTGLVLAEIYAGIALLLGYFQTLWPLPRRSVPLPKDPADWPKVDIYIPTYNESLDVVKPTVLAALSLDWPPEKLSVYILDDGRRAEFRAFAQACGAGYIIRPDNKGAKAGNINHATRLTDGEFIAIFDCDHVPTRAFLQFGMGWLVRDPKLAMVQTPHHFYSPDPFERNLSAGLDVPNEGLMFYGAVQPGNDLWNATFFCGSCAIIRRTALIGAGGVPTETVTEDCHLSLRMQRQGWSTAYLRMPLAAGLATERLIMHIGQRMRWARGMLQIARTENPLFVSGLSLPQRLCYFSAMFYYGFAIPRVVFLTSPLAFLLLGHSVIAASPLAIIAYAMPHMIHAVATASRISGSVRHSFWSEIYEVVLALWLVPITIATLWNPRKGKFNVTDKGGVLQEGYYDWQAVWPSVVLASFLLLGVASGVRGLLVNPAGSLEFQAYALNGAWALLCLVPVLAGIAVGRERRQRRSRARLNTAIPATIILPNGERLPGVTRDLSLGGLAIMLDEAAGLNPMTPVRVELDAGSEWVSIPAMLLDNDGLEGHLRFEPADLADEAEIVRAVMGRADAWVDWDEHRHDKPLRSLGEVVRGVGAVFTGVSLRALRGRPTGQRRQTVAQPGRLPSRTEVIRPRATTLGILAALLLVGAAEAQPQPRQQPPQQLRLQLPPAQMPEPDVPLPQLPTAPAVAPAAEAPPPPTGSTRELTFTLRQGGGLRGPMQLRGTSDLQGVVFGTRADEVVTNARLVVSGATSPALIPELSQVVVTLNDQFVGVVQPQRNRPAFGPTEFPLNPLAFSDVNRLNFRFTGRYAPECNDSLSGLLWATVSDLSTIHLTLARLPIPPDLARLPEPFFDPRQLRLPLTLPFVVQESSPPELLRAAAIAASWFAVRAGYRGASFPVAAGAPPTGHGVVIATSQTGVPGLDLPRFSGPTIALIPNPNAPEGQLLVIGGRTPAEAGRAATALAVGQAALTGTIVEVEAAEPATRAPYDAPRWLRADRAMRFGELVDPSDLQAYGYAPGTIAVPLRTAPDLYTGRSGQLPVSLSYRSPPASLLDLAAARLDVGVSDSYVRSVTLRDQDFTWPFDIVARWAGIQPRASHASVGIPPYLLSGDNELQLRFDMRPLARGDCTAVPGDIRAAIDPESTIDISGAHRFTQLPNLGFFVTSGFPFTRMADLSGTAAVLPDRPTSAEVAAFLSVTGRMAAQVGLPATGLTVIRPGQVQTTHDKDLLVFGALSRQPAIAALMSDGPIRMEANRLTVAMPDMLGQFRQLFLPATRRGQRSRASTLLAASPEQVGTIIGLEHPAAPGRSVVIISGATPGGVEAMAAAMRNPALGARIQGDLAVLNDNLVESFQAGDTYTVGSLPFWLWPQYLLAGRWELLLLTALGAALVLAPPIHWALRRRTARRLRGRAS</sequence>
<dbReference type="Pfam" id="PF03170">
    <property type="entry name" value="BcsB"/>
    <property type="match status" value="1"/>
</dbReference>
<keyword evidence="4 11" id="KW-0328">Glycosyltransferase</keyword>
<accession>A0ABS5ERE5</accession>
<comment type="cofactor">
    <cofactor evidence="11">
        <name>Mg(2+)</name>
        <dbReference type="ChEBI" id="CHEBI:18420"/>
    </cofactor>
</comment>
<keyword evidence="11" id="KW-0973">c-di-GMP</keyword>
<name>A0ABS5ERE5_9PROT</name>
<keyword evidence="6 11" id="KW-0812">Transmembrane</keyword>
<evidence type="ECO:0000259" key="14">
    <source>
        <dbReference type="Pfam" id="PF07238"/>
    </source>
</evidence>
<evidence type="ECO:0000256" key="2">
    <source>
        <dbReference type="ARBA" id="ARBA00022475"/>
    </source>
</evidence>
<gene>
    <name evidence="15" type="primary">bcsA</name>
    <name evidence="15" type="ORF">GXW71_00620</name>
</gene>
<evidence type="ECO:0000256" key="8">
    <source>
        <dbReference type="ARBA" id="ARBA00022989"/>
    </source>
</evidence>
<evidence type="ECO:0000256" key="6">
    <source>
        <dbReference type="ARBA" id="ARBA00022692"/>
    </source>
</evidence>
<dbReference type="Gene3D" id="3.90.550.10">
    <property type="entry name" value="Spore Coat Polysaccharide Biosynthesis Protein SpsA, Chain A"/>
    <property type="match status" value="1"/>
</dbReference>
<dbReference type="CDD" id="cd06421">
    <property type="entry name" value="CESA_CelA_like"/>
    <property type="match status" value="1"/>
</dbReference>
<feature type="transmembrane region" description="Helical" evidence="11">
    <location>
        <begin position="63"/>
        <end position="82"/>
    </location>
</feature>
<dbReference type="PANTHER" id="PTHR43867:SF2">
    <property type="entry name" value="CELLULOSE SYNTHASE CATALYTIC SUBUNIT A [UDP-FORMING]"/>
    <property type="match status" value="1"/>
</dbReference>
<dbReference type="RefSeq" id="WP_211850334.1">
    <property type="nucleotide sequence ID" value="NZ_JAAGBB010000001.1"/>
</dbReference>
<keyword evidence="2 11" id="KW-1003">Cell membrane</keyword>
<dbReference type="InterPro" id="IPR029044">
    <property type="entry name" value="Nucleotide-diphossugar_trans"/>
</dbReference>
<dbReference type="InterPro" id="IPR050321">
    <property type="entry name" value="Glycosyltr_2/OpgH_subfam"/>
</dbReference>
<feature type="compositionally biased region" description="Pro residues" evidence="12">
    <location>
        <begin position="760"/>
        <end position="773"/>
    </location>
</feature>
<feature type="domain" description="PilZ" evidence="14">
    <location>
        <begin position="559"/>
        <end position="655"/>
    </location>
</feature>
<comment type="caution">
    <text evidence="15">The sequence shown here is derived from an EMBL/GenBank/DDBJ whole genome shotgun (WGS) entry which is preliminary data.</text>
</comment>
<keyword evidence="5 11" id="KW-0808">Transferase</keyword>
<dbReference type="Pfam" id="PF00535">
    <property type="entry name" value="Glycos_transf_2"/>
    <property type="match status" value="1"/>
</dbReference>
<evidence type="ECO:0000256" key="4">
    <source>
        <dbReference type="ARBA" id="ARBA00022676"/>
    </source>
</evidence>
<feature type="transmembrane region" description="Helical" evidence="11">
    <location>
        <begin position="451"/>
        <end position="473"/>
    </location>
</feature>
<evidence type="ECO:0000256" key="9">
    <source>
        <dbReference type="ARBA" id="ARBA00023136"/>
    </source>
</evidence>
<comment type="catalytic activity">
    <reaction evidence="10 11">
        <text>[(1-&gt;4)-beta-D-glucosyl](n) + UDP-alpha-D-glucose = [(1-&gt;4)-beta-D-glucosyl](n+1) + UDP + H(+)</text>
        <dbReference type="Rhea" id="RHEA:19929"/>
        <dbReference type="Rhea" id="RHEA-COMP:10033"/>
        <dbReference type="Rhea" id="RHEA-COMP:10034"/>
        <dbReference type="ChEBI" id="CHEBI:15378"/>
        <dbReference type="ChEBI" id="CHEBI:18246"/>
        <dbReference type="ChEBI" id="CHEBI:58223"/>
        <dbReference type="ChEBI" id="CHEBI:58885"/>
        <dbReference type="EC" id="2.4.1.12"/>
    </reaction>
</comment>
<dbReference type="InterPro" id="IPR018513">
    <property type="entry name" value="Cell_synthase_bac"/>
</dbReference>
<feature type="transmembrane region" description="Helical" evidence="11">
    <location>
        <begin position="533"/>
        <end position="553"/>
    </location>
</feature>
<dbReference type="Pfam" id="PF07238">
    <property type="entry name" value="PilZ"/>
    <property type="match status" value="1"/>
</dbReference>
<dbReference type="PANTHER" id="PTHR43867">
    <property type="entry name" value="CELLULOSE SYNTHASE CATALYTIC SUBUNIT A [UDP-FORMING]"/>
    <property type="match status" value="1"/>
</dbReference>
<evidence type="ECO:0000256" key="12">
    <source>
        <dbReference type="SAM" id="MobiDB-lite"/>
    </source>
</evidence>
<keyword evidence="9 11" id="KW-0472">Membrane</keyword>
<dbReference type="InterPro" id="IPR001173">
    <property type="entry name" value="Glyco_trans_2-like"/>
</dbReference>
<reference evidence="16" key="1">
    <citation type="journal article" date="2021" name="Syst. Appl. Microbiol.">
        <title>Roseomonas hellenica sp. nov., isolated from roots of wild-growing Alkanna tinctoria.</title>
        <authorList>
            <person name="Rat A."/>
            <person name="Naranjo H.D."/>
            <person name="Lebbe L."/>
            <person name="Cnockaert M."/>
            <person name="Krigas N."/>
            <person name="Grigoriadou K."/>
            <person name="Maloupa E."/>
            <person name="Willems A."/>
        </authorList>
    </citation>
    <scope>NUCLEOTIDE SEQUENCE [LARGE SCALE GENOMIC DNA]</scope>
    <source>
        <strain evidence="16">LMG 31523</strain>
    </source>
</reference>
<dbReference type="Gene3D" id="2.40.10.220">
    <property type="entry name" value="predicted glycosyltransferase like domains"/>
    <property type="match status" value="1"/>
</dbReference>
<feature type="domain" description="Glycosyltransferase 2-like" evidence="13">
    <location>
        <begin position="140"/>
        <end position="306"/>
    </location>
</feature>
<keyword evidence="3 11" id="KW-0997">Cell inner membrane</keyword>
<dbReference type="SUPFAM" id="SSF141371">
    <property type="entry name" value="PilZ domain-like"/>
    <property type="match status" value="1"/>
</dbReference>